<accession>A0AA38VQY3</accession>
<dbReference type="InterPro" id="IPR011037">
    <property type="entry name" value="Pyrv_Knase-like_insert_dom_sf"/>
</dbReference>
<dbReference type="SUPFAM" id="SSF54292">
    <property type="entry name" value="2Fe-2S ferredoxin-like"/>
    <property type="match status" value="1"/>
</dbReference>
<dbReference type="SUPFAM" id="SSF50800">
    <property type="entry name" value="PK beta-barrel domain-like"/>
    <property type="match status" value="1"/>
</dbReference>
<keyword evidence="1" id="KW-0408">Iron</keyword>
<dbReference type="InterPro" id="IPR036010">
    <property type="entry name" value="2Fe-2S_ferredoxin-like_sf"/>
</dbReference>
<feature type="domain" description="MOSC" evidence="4">
    <location>
        <begin position="5"/>
        <end position="151"/>
    </location>
</feature>
<dbReference type="PRINTS" id="PR00409">
    <property type="entry name" value="PHDIOXRDTASE"/>
</dbReference>
<evidence type="ECO:0000256" key="1">
    <source>
        <dbReference type="ARBA" id="ARBA00022714"/>
    </source>
</evidence>
<dbReference type="SUPFAM" id="SSF52343">
    <property type="entry name" value="Ferredoxin reductase-like, C-terminal NADP-linked domain"/>
    <property type="match status" value="1"/>
</dbReference>
<dbReference type="GO" id="GO:0051537">
    <property type="term" value="F:2 iron, 2 sulfur cluster binding"/>
    <property type="evidence" value="ECO:0007669"/>
    <property type="project" value="UniProtKB-KW"/>
</dbReference>
<name>A0AA38VQY3_9PEZI</name>
<dbReference type="GO" id="GO:0030170">
    <property type="term" value="F:pyridoxal phosphate binding"/>
    <property type="evidence" value="ECO:0007669"/>
    <property type="project" value="InterPro"/>
</dbReference>
<dbReference type="InterPro" id="IPR001041">
    <property type="entry name" value="2Fe-2S_ferredoxin-type"/>
</dbReference>
<dbReference type="PROSITE" id="PS51384">
    <property type="entry name" value="FAD_FR"/>
    <property type="match status" value="1"/>
</dbReference>
<keyword evidence="1" id="KW-0479">Metal-binding</keyword>
<evidence type="ECO:0000259" key="4">
    <source>
        <dbReference type="PROSITE" id="PS51340"/>
    </source>
</evidence>
<evidence type="ECO:0000259" key="5">
    <source>
        <dbReference type="PROSITE" id="PS51384"/>
    </source>
</evidence>
<keyword evidence="1" id="KW-0001">2Fe-2S</keyword>
<evidence type="ECO:0000313" key="6">
    <source>
        <dbReference type="EMBL" id="KAJ9145332.1"/>
    </source>
</evidence>
<dbReference type="PANTHER" id="PTHR30212">
    <property type="entry name" value="PROTEIN YIIM"/>
    <property type="match status" value="1"/>
</dbReference>
<dbReference type="Gene3D" id="3.10.20.30">
    <property type="match status" value="1"/>
</dbReference>
<organism evidence="6 7">
    <name type="scientific">Pleurostoma richardsiae</name>
    <dbReference type="NCBI Taxonomy" id="41990"/>
    <lineage>
        <taxon>Eukaryota</taxon>
        <taxon>Fungi</taxon>
        <taxon>Dikarya</taxon>
        <taxon>Ascomycota</taxon>
        <taxon>Pezizomycotina</taxon>
        <taxon>Sordariomycetes</taxon>
        <taxon>Sordariomycetidae</taxon>
        <taxon>Calosphaeriales</taxon>
        <taxon>Pleurostomataceae</taxon>
        <taxon>Pleurostoma</taxon>
    </lineage>
</organism>
<dbReference type="InterPro" id="IPR005302">
    <property type="entry name" value="MoCF_Sase_C"/>
</dbReference>
<dbReference type="InterPro" id="IPR052353">
    <property type="entry name" value="Benzoxazolinone_Detox_Enz"/>
</dbReference>
<dbReference type="Gene3D" id="2.40.30.10">
    <property type="entry name" value="Translation factors"/>
    <property type="match status" value="1"/>
</dbReference>
<dbReference type="Pfam" id="PF00175">
    <property type="entry name" value="NAD_binding_1"/>
    <property type="match status" value="1"/>
</dbReference>
<dbReference type="GO" id="GO:0030151">
    <property type="term" value="F:molybdenum ion binding"/>
    <property type="evidence" value="ECO:0007669"/>
    <property type="project" value="InterPro"/>
</dbReference>
<dbReference type="AlphaFoldDB" id="A0AA38VQY3"/>
<dbReference type="PANTHER" id="PTHR30212:SF2">
    <property type="entry name" value="PROTEIN YIIM"/>
    <property type="match status" value="1"/>
</dbReference>
<dbReference type="SUPFAM" id="SSF63380">
    <property type="entry name" value="Riboflavin synthase domain-like"/>
    <property type="match status" value="1"/>
</dbReference>
<dbReference type="Pfam" id="PF03473">
    <property type="entry name" value="MOSC"/>
    <property type="match status" value="1"/>
</dbReference>
<dbReference type="InterPro" id="IPR001433">
    <property type="entry name" value="OxRdtase_FAD/NAD-bd"/>
</dbReference>
<evidence type="ECO:0000313" key="7">
    <source>
        <dbReference type="Proteomes" id="UP001174694"/>
    </source>
</evidence>
<dbReference type="Pfam" id="PF00111">
    <property type="entry name" value="Fer2"/>
    <property type="match status" value="1"/>
</dbReference>
<keyword evidence="2" id="KW-0411">Iron-sulfur</keyword>
<dbReference type="Gene3D" id="2.40.33.20">
    <property type="entry name" value="PK beta-barrel domain-like"/>
    <property type="match status" value="1"/>
</dbReference>
<dbReference type="InterPro" id="IPR012675">
    <property type="entry name" value="Beta-grasp_dom_sf"/>
</dbReference>
<dbReference type="PROSITE" id="PS00197">
    <property type="entry name" value="2FE2S_FER_1"/>
    <property type="match status" value="1"/>
</dbReference>
<proteinExistence type="predicted"/>
<dbReference type="InterPro" id="IPR006058">
    <property type="entry name" value="2Fe2S_fd_BS"/>
</dbReference>
<protein>
    <submittedName>
        <fullName evidence="6">Flavodoxin reductase family protein</fullName>
    </submittedName>
</protein>
<evidence type="ECO:0000259" key="3">
    <source>
        <dbReference type="PROSITE" id="PS51085"/>
    </source>
</evidence>
<feature type="domain" description="2Fe-2S ferredoxin-type" evidence="3">
    <location>
        <begin position="534"/>
        <end position="615"/>
    </location>
</feature>
<dbReference type="Gene3D" id="3.40.50.80">
    <property type="entry name" value="Nucleotide-binding domain of ferredoxin-NADP reductase (FNR) module"/>
    <property type="match status" value="1"/>
</dbReference>
<gene>
    <name evidence="6" type="ORF">NKR23_g5439</name>
</gene>
<feature type="domain" description="FAD-binding FR-type" evidence="5">
    <location>
        <begin position="216"/>
        <end position="322"/>
    </location>
</feature>
<dbReference type="InterPro" id="IPR039261">
    <property type="entry name" value="FNR_nucleotide-bd"/>
</dbReference>
<sequence length="615" mass="68252">MRVSTSIIHSPLTSPSESITLEGTLGIHGNEPAAHDGEVYGFFAHHYDYWTQRLGVARDAWDWCHWGENITFQCDDAAVSESDFHIGDIWQIGPDVLLQVCGSRVPCFKLAWRCGQSDKWLQALAATGKCGVYLKILHGGRIHPGHIAVLKSRRTGVAPVDCATVTRLAYDASLSTRDTFNLLAEDPDLLNMNRLIFRRKLSVLRDRSLQKMNSWKGWRSVRVTRVQAETPNVKSFYLVPDGEDGRPLAAYLPGQFLTVRLPNGLLRSWSISSYTSDEHRAAPPQYRISIKMAGAASTWMHNNCEMGTVLHIRSPSGSFCLDWSPAIPGRQVYISAGIGITPMLSMLQAHLEHQVMQRAPAVWIHVSPSVDDIPFVKELHNLLSTPNARELGLQAVLFLTRADDRAERGPGRMLHSEHMTIYNGRPTLETLKDLLGAPYYMDPLQIKPIEVEGRFSTVYLCGPVAFEHTMRQFLSAIGIQKSMIFSENFGSQQEKPPLDTAEVRLLRSKRKLVWQRRKPLLQHLHSDSPIPNGEALKLGREDGIADSTELDEMGPSILELAEQAGLTPDYGCRVGSCGSCEAALKCGKVAGGMQIGGTVRVCVARPASEVLEFDL</sequence>
<dbReference type="Proteomes" id="UP001174694">
    <property type="component" value="Unassembled WGS sequence"/>
</dbReference>
<dbReference type="InterPro" id="IPR017927">
    <property type="entry name" value="FAD-bd_FR_type"/>
</dbReference>
<dbReference type="EMBL" id="JANBVO010000014">
    <property type="protein sequence ID" value="KAJ9145332.1"/>
    <property type="molecule type" value="Genomic_DNA"/>
</dbReference>
<reference evidence="6" key="1">
    <citation type="submission" date="2022-07" db="EMBL/GenBank/DDBJ databases">
        <title>Fungi with potential for degradation of polypropylene.</title>
        <authorList>
            <person name="Gostincar C."/>
        </authorList>
    </citation>
    <scope>NUCLEOTIDE SEQUENCE</scope>
    <source>
        <strain evidence="6">EXF-13308</strain>
    </source>
</reference>
<dbReference type="PROSITE" id="PS51085">
    <property type="entry name" value="2FE2S_FER_2"/>
    <property type="match status" value="1"/>
</dbReference>
<dbReference type="PROSITE" id="PS51340">
    <property type="entry name" value="MOSC"/>
    <property type="match status" value="1"/>
</dbReference>
<comment type="caution">
    <text evidence="6">The sequence shown here is derived from an EMBL/GenBank/DDBJ whole genome shotgun (WGS) entry which is preliminary data.</text>
</comment>
<keyword evidence="7" id="KW-1185">Reference proteome</keyword>
<evidence type="ECO:0000256" key="2">
    <source>
        <dbReference type="ARBA" id="ARBA00023014"/>
    </source>
</evidence>
<dbReference type="GO" id="GO:0016491">
    <property type="term" value="F:oxidoreductase activity"/>
    <property type="evidence" value="ECO:0007669"/>
    <property type="project" value="InterPro"/>
</dbReference>
<dbReference type="InterPro" id="IPR017938">
    <property type="entry name" value="Riboflavin_synthase-like_b-brl"/>
</dbReference>
<dbReference type="CDD" id="cd00207">
    <property type="entry name" value="fer2"/>
    <property type="match status" value="1"/>
</dbReference>